<dbReference type="SUPFAM" id="SSF89796">
    <property type="entry name" value="CoA-transferase family III (CaiB/BaiF)"/>
    <property type="match status" value="1"/>
</dbReference>
<dbReference type="PANTHER" id="PTHR48207:SF3">
    <property type="entry name" value="SUCCINATE--HYDROXYMETHYLGLUTARATE COA-TRANSFERASE"/>
    <property type="match status" value="1"/>
</dbReference>
<dbReference type="Pfam" id="PF02515">
    <property type="entry name" value="CoA_transf_3"/>
    <property type="match status" value="1"/>
</dbReference>
<reference evidence="2 3" key="1">
    <citation type="submission" date="2023-03" db="EMBL/GenBank/DDBJ databases">
        <title>Roseibium porphyridii sp. nov. and Roseibium rhodosorbium sp. nov. isolated from marine algae, Porphyridium cruentum and Rhodosorus marinus, respectively.</title>
        <authorList>
            <person name="Lee M.W."/>
            <person name="Choi B.J."/>
            <person name="Lee J.K."/>
            <person name="Choi D.G."/>
            <person name="Baek J.H."/>
            <person name="Bayburt H."/>
            <person name="Kim J.M."/>
            <person name="Han D.M."/>
            <person name="Kim K.H."/>
            <person name="Jeon C.O."/>
        </authorList>
    </citation>
    <scope>NUCLEOTIDE SEQUENCE [LARGE SCALE GENOMIC DNA]</scope>
    <source>
        <strain evidence="2 3">KMA01</strain>
    </source>
</reference>
<accession>A0ABY8F1G0</accession>
<dbReference type="InterPro" id="IPR003673">
    <property type="entry name" value="CoA-Trfase_fam_III"/>
</dbReference>
<dbReference type="PANTHER" id="PTHR48207">
    <property type="entry name" value="SUCCINATE--HYDROXYMETHYLGLUTARATE COA-TRANSFERASE"/>
    <property type="match status" value="1"/>
</dbReference>
<evidence type="ECO:0000256" key="1">
    <source>
        <dbReference type="ARBA" id="ARBA00022679"/>
    </source>
</evidence>
<gene>
    <name evidence="2" type="ORF">K1718_24110</name>
</gene>
<dbReference type="Gene3D" id="3.40.50.10540">
    <property type="entry name" value="Crotonobetainyl-coa:carnitine coa-transferase, domain 1"/>
    <property type="match status" value="1"/>
</dbReference>
<dbReference type="GO" id="GO:0016740">
    <property type="term" value="F:transferase activity"/>
    <property type="evidence" value="ECO:0007669"/>
    <property type="project" value="UniProtKB-KW"/>
</dbReference>
<dbReference type="RefSeq" id="WP_265680562.1">
    <property type="nucleotide sequence ID" value="NZ_CP120863.1"/>
</dbReference>
<dbReference type="Gene3D" id="3.30.1540.10">
    <property type="entry name" value="formyl-coa transferase, domain 3"/>
    <property type="match status" value="1"/>
</dbReference>
<dbReference type="EMBL" id="CP120863">
    <property type="protein sequence ID" value="WFE89206.1"/>
    <property type="molecule type" value="Genomic_DNA"/>
</dbReference>
<keyword evidence="1 2" id="KW-0808">Transferase</keyword>
<dbReference type="InterPro" id="IPR050483">
    <property type="entry name" value="CoA-transferase_III_domain"/>
</dbReference>
<evidence type="ECO:0000313" key="2">
    <source>
        <dbReference type="EMBL" id="WFE89206.1"/>
    </source>
</evidence>
<name>A0ABY8F1G0_9HYPH</name>
<protein>
    <submittedName>
        <fullName evidence="2">CoA transferase</fullName>
    </submittedName>
</protein>
<proteinExistence type="predicted"/>
<dbReference type="Proteomes" id="UP001209803">
    <property type="component" value="Chromosome"/>
</dbReference>
<evidence type="ECO:0000313" key="3">
    <source>
        <dbReference type="Proteomes" id="UP001209803"/>
    </source>
</evidence>
<dbReference type="InterPro" id="IPR044855">
    <property type="entry name" value="CoA-Trfase_III_dom3_sf"/>
</dbReference>
<dbReference type="InterPro" id="IPR023606">
    <property type="entry name" value="CoA-Trfase_III_dom_1_sf"/>
</dbReference>
<organism evidence="2 3">
    <name type="scientific">Roseibium porphyridii</name>
    <dbReference type="NCBI Taxonomy" id="2866279"/>
    <lineage>
        <taxon>Bacteria</taxon>
        <taxon>Pseudomonadati</taxon>
        <taxon>Pseudomonadota</taxon>
        <taxon>Alphaproteobacteria</taxon>
        <taxon>Hyphomicrobiales</taxon>
        <taxon>Stappiaceae</taxon>
        <taxon>Roseibium</taxon>
    </lineage>
</organism>
<sequence>MSEKTMPLDGIRVIDFTQVMLGPCATQTLGDLGADVIKVERPGAGDLSRGFYGKHTEEAMNNAVFASLNRNKRSVEIDTKSAEGHQQVLDLVKTADVVVDNFRAGVMDRLGFGYAALSKLNPRIICASGTGFGSSGPYAHKGGQDVLAQAMTGVMEKTQDPSIPKSIYPTTLCDYSAGMHLVQGILAALLMRDKTGHGQKVEVSLYDSMIAMQMQEAAQWSKHREVLNWAAMPLTGVFDTADGAIVIVGAFKANPLQDICTALEIEDLSPEYPTLDVQRQHKPFLQQRFRDAIAENTSAYWLERLEEQDLLCAPVRSLGEALADPQTKINGMLHEVQHPVLGDITLTGSPVHLSDAPVLIRHLPPRLGEHTEEVLQELAVLLAQEAAE</sequence>
<keyword evidence="3" id="KW-1185">Reference proteome</keyword>